<dbReference type="AlphaFoldDB" id="A0A268S0M3"/>
<organism evidence="2 3">
    <name type="scientific">Shouchella clausii</name>
    <name type="common">Alkalihalobacillus clausii</name>
    <dbReference type="NCBI Taxonomy" id="79880"/>
    <lineage>
        <taxon>Bacteria</taxon>
        <taxon>Bacillati</taxon>
        <taxon>Bacillota</taxon>
        <taxon>Bacilli</taxon>
        <taxon>Bacillales</taxon>
        <taxon>Bacillaceae</taxon>
        <taxon>Shouchella</taxon>
    </lineage>
</organism>
<protein>
    <recommendedName>
        <fullName evidence="1">Methyltransferase domain-containing protein</fullName>
    </recommendedName>
</protein>
<accession>A0A268S0M3</accession>
<reference evidence="2 3" key="1">
    <citation type="submission" date="2017-07" db="EMBL/GenBank/DDBJ databases">
        <title>Isolation and whole genome analysis of endospore-forming bacteria from heroin.</title>
        <authorList>
            <person name="Kalinowski J."/>
            <person name="Ahrens B."/>
            <person name="Al-Dilaimi A."/>
            <person name="Winkler A."/>
            <person name="Wibberg D."/>
            <person name="Schleenbecker U."/>
            <person name="Ruckert C."/>
            <person name="Wolfel R."/>
            <person name="Grass G."/>
        </authorList>
    </citation>
    <scope>NUCLEOTIDE SEQUENCE [LARGE SCALE GENOMIC DNA]</scope>
    <source>
        <strain evidence="2 3">7523-2</strain>
    </source>
</reference>
<dbReference type="SUPFAM" id="SSF53335">
    <property type="entry name" value="S-adenosyl-L-methionine-dependent methyltransferases"/>
    <property type="match status" value="1"/>
</dbReference>
<comment type="caution">
    <text evidence="2">The sequence shown here is derived from an EMBL/GenBank/DDBJ whole genome shotgun (WGS) entry which is preliminary data.</text>
</comment>
<feature type="domain" description="Methyltransferase" evidence="1">
    <location>
        <begin position="50"/>
        <end position="144"/>
    </location>
</feature>
<gene>
    <name evidence="2" type="ORF">CHH61_13170</name>
</gene>
<dbReference type="Gene3D" id="3.40.50.150">
    <property type="entry name" value="Vaccinia Virus protein VP39"/>
    <property type="match status" value="1"/>
</dbReference>
<dbReference type="PANTHER" id="PTHR43591">
    <property type="entry name" value="METHYLTRANSFERASE"/>
    <property type="match status" value="1"/>
</dbReference>
<dbReference type="EMBL" id="NPBS01000068">
    <property type="protein sequence ID" value="PAF25536.1"/>
    <property type="molecule type" value="Genomic_DNA"/>
</dbReference>
<name>A0A268S0M3_SHOCL</name>
<dbReference type="Proteomes" id="UP000216133">
    <property type="component" value="Unassembled WGS sequence"/>
</dbReference>
<dbReference type="Pfam" id="PF13649">
    <property type="entry name" value="Methyltransf_25"/>
    <property type="match status" value="1"/>
</dbReference>
<evidence type="ECO:0000313" key="2">
    <source>
        <dbReference type="EMBL" id="PAF25536.1"/>
    </source>
</evidence>
<evidence type="ECO:0000259" key="1">
    <source>
        <dbReference type="Pfam" id="PF13649"/>
    </source>
</evidence>
<dbReference type="CDD" id="cd02440">
    <property type="entry name" value="AdoMet_MTases"/>
    <property type="match status" value="1"/>
</dbReference>
<evidence type="ECO:0000313" key="3">
    <source>
        <dbReference type="Proteomes" id="UP000216133"/>
    </source>
</evidence>
<dbReference type="InterPro" id="IPR029063">
    <property type="entry name" value="SAM-dependent_MTases_sf"/>
</dbReference>
<dbReference type="InterPro" id="IPR041698">
    <property type="entry name" value="Methyltransf_25"/>
</dbReference>
<proteinExistence type="predicted"/>
<sequence>MFTRRCRGMTDFFFQKEVAEKYDAYNDILEQLLGYQFVFSHFDKDERQTILDFGCGPGKIATRFAELFSANVIAVDQSAEMIQLASKKHNHKNVHYRLVKDPKLAFLDDNSIDGAFSCFVFITIGDEAVLNHILREVCRVLKPGAPFVLLDTNPNSTGHVFSTCRIGEKGKTYKRGDIIQKELRWGGNQLLIEDYHWPEKTYETLLVNNGFVEIETQQPTLQNVPAKTIQRVEDEYGLKWKDEKTIPPFILFKGIKG</sequence>